<dbReference type="EMBL" id="CP001145">
    <property type="protein sequence ID" value="ACI16949.1"/>
    <property type="molecule type" value="Genomic_DNA"/>
</dbReference>
<dbReference type="GO" id="GO:0022857">
    <property type="term" value="F:transmembrane transporter activity"/>
    <property type="evidence" value="ECO:0007669"/>
    <property type="project" value="InterPro"/>
</dbReference>
<keyword evidence="4 6" id="KW-1133">Transmembrane helix</keyword>
<evidence type="ECO:0000256" key="4">
    <source>
        <dbReference type="ARBA" id="ARBA00022989"/>
    </source>
</evidence>
<feature type="transmembrane region" description="Helical" evidence="6">
    <location>
        <begin position="171"/>
        <end position="191"/>
    </location>
</feature>
<feature type="transmembrane region" description="Helical" evidence="6">
    <location>
        <begin position="248"/>
        <end position="266"/>
    </location>
</feature>
<comment type="subcellular location">
    <subcellularLocation>
        <location evidence="1">Cell membrane</location>
        <topology evidence="1">Multi-pass membrane protein</topology>
    </subcellularLocation>
</comment>
<gene>
    <name evidence="7" type="ordered locus">COPRO5265_0856</name>
</gene>
<evidence type="ECO:0000313" key="8">
    <source>
        <dbReference type="Proteomes" id="UP000001732"/>
    </source>
</evidence>
<accession>B5Y8U7</accession>
<dbReference type="Proteomes" id="UP000001732">
    <property type="component" value="Chromosome"/>
</dbReference>
<organism evidence="7 8">
    <name type="scientific">Coprothermobacter proteolyticus (strain ATCC 35245 / DSM 5265 / OCM 4 / BT)</name>
    <dbReference type="NCBI Taxonomy" id="309798"/>
    <lineage>
        <taxon>Bacteria</taxon>
        <taxon>Pseudomonadati</taxon>
        <taxon>Coprothermobacterota</taxon>
        <taxon>Coprothermobacteria</taxon>
        <taxon>Coprothermobacterales</taxon>
        <taxon>Coprothermobacteraceae</taxon>
        <taxon>Coprothermobacter</taxon>
    </lineage>
</organism>
<dbReference type="Pfam" id="PF02653">
    <property type="entry name" value="BPD_transp_2"/>
    <property type="match status" value="1"/>
</dbReference>
<keyword evidence="8" id="KW-1185">Reference proteome</keyword>
<feature type="transmembrane region" description="Helical" evidence="6">
    <location>
        <begin position="80"/>
        <end position="98"/>
    </location>
</feature>
<keyword evidence="3 6" id="KW-0812">Transmembrane</keyword>
<evidence type="ECO:0000256" key="1">
    <source>
        <dbReference type="ARBA" id="ARBA00004651"/>
    </source>
</evidence>
<protein>
    <submittedName>
        <fullName evidence="7">Sugar ABC transporter permease</fullName>
    </submittedName>
</protein>
<dbReference type="KEGG" id="cpo:COPRO5265_0856"/>
<dbReference type="PANTHER" id="PTHR43370:SF1">
    <property type="entry name" value="GUANOSINE ABC TRANSPORTER PERMEASE PROTEIN NUPQ"/>
    <property type="match status" value="1"/>
</dbReference>
<dbReference type="AlphaFoldDB" id="B5Y8U7"/>
<dbReference type="STRING" id="309798.COPRO5265_0856"/>
<feature type="transmembrane region" description="Helical" evidence="6">
    <location>
        <begin position="55"/>
        <end position="74"/>
    </location>
</feature>
<evidence type="ECO:0000313" key="7">
    <source>
        <dbReference type="EMBL" id="ACI16949.1"/>
    </source>
</evidence>
<dbReference type="eggNOG" id="COG1079">
    <property type="taxonomic scope" value="Bacteria"/>
</dbReference>
<dbReference type="PANTHER" id="PTHR43370">
    <property type="entry name" value="SUGAR ABC TRANSPORTER INTEGRAL MEMBRANE PROTEIN-RELATED"/>
    <property type="match status" value="1"/>
</dbReference>
<proteinExistence type="predicted"/>
<dbReference type="CDD" id="cd06580">
    <property type="entry name" value="TM_PBP1_transp_TpRbsC_like"/>
    <property type="match status" value="1"/>
</dbReference>
<evidence type="ECO:0000256" key="2">
    <source>
        <dbReference type="ARBA" id="ARBA00022475"/>
    </source>
</evidence>
<dbReference type="GO" id="GO:0005886">
    <property type="term" value="C:plasma membrane"/>
    <property type="evidence" value="ECO:0007669"/>
    <property type="project" value="UniProtKB-SubCell"/>
</dbReference>
<dbReference type="InterPro" id="IPR001851">
    <property type="entry name" value="ABC_transp_permease"/>
</dbReference>
<feature type="transmembrane region" description="Helical" evidence="6">
    <location>
        <begin position="203"/>
        <end position="228"/>
    </location>
</feature>
<keyword evidence="2" id="KW-1003">Cell membrane</keyword>
<reference evidence="8" key="1">
    <citation type="submission" date="2008-08" db="EMBL/GenBank/DDBJ databases">
        <title>The complete genome sequence of Coprothermobacter proteolyticus strain ATCC 5245 / DSM 5265 / BT.</title>
        <authorList>
            <person name="Dodson R.J."/>
            <person name="Durkin A.S."/>
            <person name="Wu M."/>
            <person name="Eisen J."/>
            <person name="Sutton G."/>
        </authorList>
    </citation>
    <scope>NUCLEOTIDE SEQUENCE [LARGE SCALE GENOMIC DNA]</scope>
    <source>
        <strain evidence="8">ATCC 35245 / DSM 5265 / OCM 4 / BT</strain>
    </source>
</reference>
<feature type="transmembrane region" description="Helical" evidence="6">
    <location>
        <begin position="26"/>
        <end position="48"/>
    </location>
</feature>
<keyword evidence="5 6" id="KW-0472">Membrane</keyword>
<feature type="transmembrane region" description="Helical" evidence="6">
    <location>
        <begin position="119"/>
        <end position="140"/>
    </location>
</feature>
<evidence type="ECO:0000256" key="3">
    <source>
        <dbReference type="ARBA" id="ARBA00022692"/>
    </source>
</evidence>
<name>B5Y8U7_COPPD</name>
<evidence type="ECO:0000256" key="5">
    <source>
        <dbReference type="ARBA" id="ARBA00023136"/>
    </source>
</evidence>
<reference evidence="7 8" key="2">
    <citation type="journal article" date="2014" name="Genome Announc.">
        <title>Complete Genome Sequence of Coprothermobacter proteolyticus DSM 5265.</title>
        <authorList>
            <person name="Alexiev A."/>
            <person name="Coil D.A."/>
            <person name="Badger J.H."/>
            <person name="Enticknap J."/>
            <person name="Ward N."/>
            <person name="Robb F.T."/>
            <person name="Eisen J.A."/>
        </authorList>
    </citation>
    <scope>NUCLEOTIDE SEQUENCE [LARGE SCALE GENOMIC DNA]</scope>
    <source>
        <strain evidence="8">ATCC 35245 / DSM 5265 / OCM 4 / BT</strain>
    </source>
</reference>
<evidence type="ECO:0000256" key="6">
    <source>
        <dbReference type="SAM" id="Phobius"/>
    </source>
</evidence>
<sequence length="284" mass="30520">MRGLQLSAPMAYGALGAVYSETGGVVNIAVEGMMLTGTFFFVWGATLFKSWIAGLLFAIVGAVLISLIHGLATITFKVDHVVSGTALNILASGLTRFLSMQVFGMETQSAVNPYTPPTFLRINVIAYFFIPLAIFTVWLLNRTRFGLRLRSCGQNPWAADSLGVNVYGYKYAGVILSGIFAGLAAATLYPHQWIDAMTAGRGFLALAAMIFGNYNPLYAVLAAMLFGYAETLTYFQNQIPLLSGISPILIKAFPYVLALIVLAGFLGKTKPPKADGVIFEKGEG</sequence>